<dbReference type="Proteomes" id="UP000008637">
    <property type="component" value="Chromosome"/>
</dbReference>
<organism evidence="1 2">
    <name type="scientific">Mycoplasma haemofelis (strain Langford 1)</name>
    <name type="common">Haemobartonella felis</name>
    <dbReference type="NCBI Taxonomy" id="941640"/>
    <lineage>
        <taxon>Bacteria</taxon>
        <taxon>Bacillati</taxon>
        <taxon>Mycoplasmatota</taxon>
        <taxon>Mollicutes</taxon>
        <taxon>Mycoplasmataceae</taxon>
        <taxon>Mycoplasma</taxon>
    </lineage>
</organism>
<evidence type="ECO:0000313" key="2">
    <source>
        <dbReference type="Proteomes" id="UP000008637"/>
    </source>
</evidence>
<evidence type="ECO:0000313" key="1">
    <source>
        <dbReference type="EMBL" id="CBY92646.1"/>
    </source>
</evidence>
<accession>E8ZHM5</accession>
<dbReference type="EMBL" id="FR773153">
    <property type="protein sequence ID" value="CBY92646.1"/>
    <property type="molecule type" value="Genomic_DNA"/>
</dbReference>
<sequence>MSILASGIAKIILGGSAVSFGAVGALSELVFGESKEEPLSTVSSKSNEEQWRARS</sequence>
<protein>
    <submittedName>
        <fullName evidence="1">Uncharacterized protein</fullName>
    </submittedName>
</protein>
<keyword evidence="2" id="KW-1185">Reference proteome</keyword>
<dbReference type="HOGENOM" id="CLU_3027433_0_0_14"/>
<proteinExistence type="predicted"/>
<reference evidence="1 2" key="1">
    <citation type="journal article" date="2011" name="J. Bacteriol.">
        <title>Complete genome sequence of Mycoplasma haemofelis, a hemotropic mycoplasma.</title>
        <authorList>
            <person name="Barker E.N."/>
            <person name="Helps C.R."/>
            <person name="Peters I.R."/>
            <person name="Darby A.C."/>
            <person name="Radford A.D."/>
            <person name="Tasker S."/>
        </authorList>
    </citation>
    <scope>NUCLEOTIDE SEQUENCE [LARGE SCALE GENOMIC DNA]</scope>
    <source>
        <strain evidence="1 2">Langford 1</strain>
    </source>
</reference>
<dbReference type="AlphaFoldDB" id="E8ZHM5"/>
<gene>
    <name evidence="1" type="ordered locus">HF1_06380</name>
</gene>
<name>E8ZHM5_MYCHL</name>
<dbReference type="KEGG" id="mha:HF1_06380"/>